<keyword evidence="14" id="KW-1185">Reference proteome</keyword>
<dbReference type="GO" id="GO:0006970">
    <property type="term" value="P:response to osmotic stress"/>
    <property type="evidence" value="ECO:0007669"/>
    <property type="project" value="UniProtKB-ARBA"/>
</dbReference>
<dbReference type="GO" id="GO:0016887">
    <property type="term" value="F:ATP hydrolysis activity"/>
    <property type="evidence" value="ECO:0007669"/>
    <property type="project" value="UniProtKB-UniRule"/>
</dbReference>
<dbReference type="EMBL" id="JACHBW010000012">
    <property type="protein sequence ID" value="MBB6104418.1"/>
    <property type="molecule type" value="Genomic_DNA"/>
</dbReference>
<evidence type="ECO:0000256" key="6">
    <source>
        <dbReference type="ARBA" id="ARBA00022840"/>
    </source>
</evidence>
<dbReference type="GO" id="GO:0005886">
    <property type="term" value="C:plasma membrane"/>
    <property type="evidence" value="ECO:0007669"/>
    <property type="project" value="UniProtKB-SubCell"/>
</dbReference>
<sequence>MISPKIVVDGLCKVFGPNQKMAREMLARGATKDELFKQTGYVLGVNNASFEVNEGEIFVLMGLSGSGKSTLIRLINRLVEPTAGRVVIDGRDIAAVRKSELVSLRRTDMSMVFQSFALMPQRTVLSNAAFGLEVAGMGRKAREQRALDVLEQVGLAAFAHKLPAELSGGMQQRVGLARALAVNPSLMIMDEAFSALDPLKRKEMQNVLLQLQKEQRRTIMFVSHDLEEALRIGTRIAIMEGGRIVQIGTPREIISNPADEYVRAFFDGVDTSRYLTAGDLMQAERVPLVRSLDATSVAASLNGSADYAFVLDAERRISGFVTRDATGAATPQLKKIECISRGAPLEQVVSRVCANPVALPVVDEEGRFCGSIDQAAVLKVMMRNGSHQSSHSGSVNGSVNGSQRHV</sequence>
<feature type="domain" description="ABC transporter" evidence="11">
    <location>
        <begin position="30"/>
        <end position="266"/>
    </location>
</feature>
<evidence type="ECO:0000256" key="4">
    <source>
        <dbReference type="ARBA" id="ARBA00022519"/>
    </source>
</evidence>
<dbReference type="InterPro" id="IPR003593">
    <property type="entry name" value="AAA+_ATPase"/>
</dbReference>
<comment type="catalytic activity">
    <reaction evidence="9">
        <text>a quaternary ammonium(out) + ATP + H2O = a quaternary ammonium(in) + ADP + phosphate + H(+)</text>
        <dbReference type="Rhea" id="RHEA:11036"/>
        <dbReference type="ChEBI" id="CHEBI:15377"/>
        <dbReference type="ChEBI" id="CHEBI:15378"/>
        <dbReference type="ChEBI" id="CHEBI:30616"/>
        <dbReference type="ChEBI" id="CHEBI:35267"/>
        <dbReference type="ChEBI" id="CHEBI:43474"/>
        <dbReference type="ChEBI" id="CHEBI:456216"/>
    </reaction>
</comment>
<keyword evidence="2 9" id="KW-0813">Transport</keyword>
<gene>
    <name evidence="13" type="ORF">F4827_004277</name>
</gene>
<name>A0A7W9TZR8_9BURK</name>
<dbReference type="AlphaFoldDB" id="A0A7W9TZR8"/>
<evidence type="ECO:0000256" key="9">
    <source>
        <dbReference type="RuleBase" id="RU369116"/>
    </source>
</evidence>
<keyword evidence="8" id="KW-0129">CBS domain</keyword>
<comment type="subcellular location">
    <subcellularLocation>
        <location evidence="9">Cell inner membrane</location>
        <topology evidence="9">Peripheral membrane protein</topology>
    </subcellularLocation>
</comment>
<dbReference type="InterPro" id="IPR005892">
    <property type="entry name" value="Gly-betaine_transp_ATP-bd"/>
</dbReference>
<dbReference type="Proteomes" id="UP000571554">
    <property type="component" value="Unassembled WGS sequence"/>
</dbReference>
<keyword evidence="7" id="KW-0029">Amino-acid transport</keyword>
<dbReference type="InterPro" id="IPR003439">
    <property type="entry name" value="ABC_transporter-like_ATP-bd"/>
</dbReference>
<dbReference type="PROSITE" id="PS51371">
    <property type="entry name" value="CBS"/>
    <property type="match status" value="1"/>
</dbReference>
<evidence type="ECO:0000256" key="7">
    <source>
        <dbReference type="ARBA" id="ARBA00022970"/>
    </source>
</evidence>
<keyword evidence="5 9" id="KW-0547">Nucleotide-binding</keyword>
<dbReference type="GO" id="GO:0031460">
    <property type="term" value="P:glycine betaine transport"/>
    <property type="evidence" value="ECO:0007669"/>
    <property type="project" value="InterPro"/>
</dbReference>
<dbReference type="Pfam" id="PF00005">
    <property type="entry name" value="ABC_tran"/>
    <property type="match status" value="1"/>
</dbReference>
<keyword evidence="4 9" id="KW-0472">Membrane</keyword>
<comment type="subunit">
    <text evidence="9">The complex is probably composed of two ATP-binding proteins, two transmembrane proteins and a solute-binding protein.</text>
</comment>
<evidence type="ECO:0000256" key="8">
    <source>
        <dbReference type="PROSITE-ProRule" id="PRU00703"/>
    </source>
</evidence>
<evidence type="ECO:0000256" key="1">
    <source>
        <dbReference type="ARBA" id="ARBA00005417"/>
    </source>
</evidence>
<dbReference type="FunFam" id="3.40.50.300:FF:000201">
    <property type="entry name" value="Glycine betaine/L-proline ABC transporter ATP-binding protein"/>
    <property type="match status" value="1"/>
</dbReference>
<accession>A0A7W9TZR8</accession>
<dbReference type="PANTHER" id="PTHR43869:SF1">
    <property type="entry name" value="GLYCINE BETAINE_PROLINE BETAINE TRANSPORT SYSTEM ATP-BINDING PROTEIN PROV"/>
    <property type="match status" value="1"/>
</dbReference>
<dbReference type="InterPro" id="IPR051921">
    <property type="entry name" value="ABC_osmolyte_uptake_ATP-bind"/>
</dbReference>
<feature type="domain" description="CBS" evidence="12">
    <location>
        <begin position="329"/>
        <end position="389"/>
    </location>
</feature>
<evidence type="ECO:0000313" key="13">
    <source>
        <dbReference type="EMBL" id="MBB6104418.1"/>
    </source>
</evidence>
<comment type="similarity">
    <text evidence="1 9">Belongs to the ABC transporter superfamily.</text>
</comment>
<evidence type="ECO:0000313" key="14">
    <source>
        <dbReference type="Proteomes" id="UP000571554"/>
    </source>
</evidence>
<feature type="region of interest" description="Disordered" evidence="10">
    <location>
        <begin position="386"/>
        <end position="406"/>
    </location>
</feature>
<dbReference type="SUPFAM" id="SSF54631">
    <property type="entry name" value="CBS-domain pair"/>
    <property type="match status" value="1"/>
</dbReference>
<dbReference type="Pfam" id="PF00571">
    <property type="entry name" value="CBS"/>
    <property type="match status" value="1"/>
</dbReference>
<dbReference type="SMART" id="SM00382">
    <property type="entry name" value="AAA"/>
    <property type="match status" value="1"/>
</dbReference>
<reference evidence="13 14" key="1">
    <citation type="submission" date="2020-08" db="EMBL/GenBank/DDBJ databases">
        <title>Above-ground endophytic microbial communities from plants in different locations in the United States.</title>
        <authorList>
            <person name="Frank C."/>
        </authorList>
    </citation>
    <scope>NUCLEOTIDE SEQUENCE [LARGE SCALE GENOMIC DNA]</scope>
    <source>
        <strain evidence="13 14">WP4_2_2</strain>
    </source>
</reference>
<keyword evidence="4 9" id="KW-0997">Cell inner membrane</keyword>
<dbReference type="GO" id="GO:0006865">
    <property type="term" value="P:amino acid transport"/>
    <property type="evidence" value="ECO:0007669"/>
    <property type="project" value="UniProtKB-UniRule"/>
</dbReference>
<dbReference type="Gene3D" id="3.10.580.10">
    <property type="entry name" value="CBS-domain"/>
    <property type="match status" value="1"/>
</dbReference>
<dbReference type="CDD" id="cd03294">
    <property type="entry name" value="ABC_Pro_Gly_Betaine"/>
    <property type="match status" value="1"/>
</dbReference>
<comment type="caution">
    <text evidence="13">The sequence shown here is derived from an EMBL/GenBank/DDBJ whole genome shotgun (WGS) entry which is preliminary data.</text>
</comment>
<evidence type="ECO:0000256" key="3">
    <source>
        <dbReference type="ARBA" id="ARBA00022475"/>
    </source>
</evidence>
<protein>
    <recommendedName>
        <fullName evidence="9">Quaternary amine transport ATP-binding protein</fullName>
        <ecNumber evidence="9">7.6.2.9</ecNumber>
    </recommendedName>
</protein>
<evidence type="ECO:0000256" key="10">
    <source>
        <dbReference type="SAM" id="MobiDB-lite"/>
    </source>
</evidence>
<dbReference type="RefSeq" id="WP_183726639.1">
    <property type="nucleotide sequence ID" value="NZ_JACHBW010000012.1"/>
</dbReference>
<dbReference type="NCBIfam" id="TIGR01186">
    <property type="entry name" value="proV"/>
    <property type="match status" value="1"/>
</dbReference>
<evidence type="ECO:0000259" key="11">
    <source>
        <dbReference type="PROSITE" id="PS50893"/>
    </source>
</evidence>
<dbReference type="PROSITE" id="PS50893">
    <property type="entry name" value="ABC_TRANSPORTER_2"/>
    <property type="match status" value="1"/>
</dbReference>
<dbReference type="GO" id="GO:0005524">
    <property type="term" value="F:ATP binding"/>
    <property type="evidence" value="ECO:0007669"/>
    <property type="project" value="UniProtKB-UniRule"/>
</dbReference>
<keyword evidence="6 9" id="KW-0067">ATP-binding</keyword>
<dbReference type="PROSITE" id="PS00211">
    <property type="entry name" value="ABC_TRANSPORTER_1"/>
    <property type="match status" value="1"/>
</dbReference>
<dbReference type="InterPro" id="IPR027417">
    <property type="entry name" value="P-loop_NTPase"/>
</dbReference>
<proteinExistence type="inferred from homology"/>
<dbReference type="Gene3D" id="3.40.50.300">
    <property type="entry name" value="P-loop containing nucleotide triphosphate hydrolases"/>
    <property type="match status" value="1"/>
</dbReference>
<organism evidence="13 14">
    <name type="scientific">Paraburkholderia bannensis</name>
    <dbReference type="NCBI Taxonomy" id="765414"/>
    <lineage>
        <taxon>Bacteria</taxon>
        <taxon>Pseudomonadati</taxon>
        <taxon>Pseudomonadota</taxon>
        <taxon>Betaproteobacteria</taxon>
        <taxon>Burkholderiales</taxon>
        <taxon>Burkholderiaceae</taxon>
        <taxon>Paraburkholderia</taxon>
    </lineage>
</organism>
<dbReference type="SUPFAM" id="SSF52540">
    <property type="entry name" value="P-loop containing nucleoside triphosphate hydrolases"/>
    <property type="match status" value="1"/>
</dbReference>
<dbReference type="InterPro" id="IPR017871">
    <property type="entry name" value="ABC_transporter-like_CS"/>
</dbReference>
<dbReference type="InterPro" id="IPR000644">
    <property type="entry name" value="CBS_dom"/>
</dbReference>
<dbReference type="InterPro" id="IPR046342">
    <property type="entry name" value="CBS_dom_sf"/>
</dbReference>
<keyword evidence="3" id="KW-1003">Cell membrane</keyword>
<evidence type="ECO:0000259" key="12">
    <source>
        <dbReference type="PROSITE" id="PS51371"/>
    </source>
</evidence>
<dbReference type="GO" id="GO:0015418">
    <property type="term" value="F:ABC-type quaternary ammonium compound transporting activity"/>
    <property type="evidence" value="ECO:0007669"/>
    <property type="project" value="UniProtKB-EC"/>
</dbReference>
<evidence type="ECO:0000256" key="5">
    <source>
        <dbReference type="ARBA" id="ARBA00022741"/>
    </source>
</evidence>
<dbReference type="EC" id="7.6.2.9" evidence="9"/>
<evidence type="ECO:0000256" key="2">
    <source>
        <dbReference type="ARBA" id="ARBA00022448"/>
    </source>
</evidence>
<dbReference type="PANTHER" id="PTHR43869">
    <property type="entry name" value="GLYCINE BETAINE/PROLINE BETAINE TRANSPORT SYSTEM ATP-BINDING PROTEIN PROV"/>
    <property type="match status" value="1"/>
</dbReference>